<reference evidence="1" key="1">
    <citation type="journal article" date="2021" name="bioRxiv">
        <title>Whole Genome Assembly and Annotation of Northern Wild Rice, Zizania palustris L., Supports a Whole Genome Duplication in the Zizania Genus.</title>
        <authorList>
            <person name="Haas M."/>
            <person name="Kono T."/>
            <person name="Macchietto M."/>
            <person name="Millas R."/>
            <person name="McGilp L."/>
            <person name="Shao M."/>
            <person name="Duquette J."/>
            <person name="Hirsch C.N."/>
            <person name="Kimball J."/>
        </authorList>
    </citation>
    <scope>NUCLEOTIDE SEQUENCE</scope>
    <source>
        <tissue evidence="1">Fresh leaf tissue</tissue>
    </source>
</reference>
<protein>
    <submittedName>
        <fullName evidence="1">Uncharacterized protein</fullName>
    </submittedName>
</protein>
<dbReference type="AlphaFoldDB" id="A0A8J5SEE5"/>
<dbReference type="EMBL" id="JAAALK010000285">
    <property type="protein sequence ID" value="KAG8064649.1"/>
    <property type="molecule type" value="Genomic_DNA"/>
</dbReference>
<comment type="caution">
    <text evidence="1">The sequence shown here is derived from an EMBL/GenBank/DDBJ whole genome shotgun (WGS) entry which is preliminary data.</text>
</comment>
<evidence type="ECO:0000313" key="2">
    <source>
        <dbReference type="Proteomes" id="UP000729402"/>
    </source>
</evidence>
<proteinExistence type="predicted"/>
<organism evidence="1 2">
    <name type="scientific">Zizania palustris</name>
    <name type="common">Northern wild rice</name>
    <dbReference type="NCBI Taxonomy" id="103762"/>
    <lineage>
        <taxon>Eukaryota</taxon>
        <taxon>Viridiplantae</taxon>
        <taxon>Streptophyta</taxon>
        <taxon>Embryophyta</taxon>
        <taxon>Tracheophyta</taxon>
        <taxon>Spermatophyta</taxon>
        <taxon>Magnoliopsida</taxon>
        <taxon>Liliopsida</taxon>
        <taxon>Poales</taxon>
        <taxon>Poaceae</taxon>
        <taxon>BOP clade</taxon>
        <taxon>Oryzoideae</taxon>
        <taxon>Oryzeae</taxon>
        <taxon>Zizaniinae</taxon>
        <taxon>Zizania</taxon>
    </lineage>
</organism>
<accession>A0A8J5SEE5</accession>
<name>A0A8J5SEE5_ZIZPA</name>
<keyword evidence="2" id="KW-1185">Reference proteome</keyword>
<dbReference type="Proteomes" id="UP000729402">
    <property type="component" value="Unassembled WGS sequence"/>
</dbReference>
<sequence length="106" mass="11285">MSRYAFNCHSKRFCLSLDPTFTEIDLETSPDATVGGVVTEMVEVEVLKGTVIGSAVYGTHIGLGCHRHLPLLLRLPQTNLDEGSIGTFPIIGAKGNAVDSRADGTP</sequence>
<evidence type="ECO:0000313" key="1">
    <source>
        <dbReference type="EMBL" id="KAG8064649.1"/>
    </source>
</evidence>
<reference evidence="1" key="2">
    <citation type="submission" date="2021-02" db="EMBL/GenBank/DDBJ databases">
        <authorList>
            <person name="Kimball J.A."/>
            <person name="Haas M.W."/>
            <person name="Macchietto M."/>
            <person name="Kono T."/>
            <person name="Duquette J."/>
            <person name="Shao M."/>
        </authorList>
    </citation>
    <scope>NUCLEOTIDE SEQUENCE</scope>
    <source>
        <tissue evidence="1">Fresh leaf tissue</tissue>
    </source>
</reference>
<gene>
    <name evidence="1" type="ORF">GUJ93_ZPchr0004g40501</name>
</gene>